<keyword evidence="2" id="KW-0479">Metal-binding</keyword>
<evidence type="ECO:0000256" key="7">
    <source>
        <dbReference type="SAM" id="Phobius"/>
    </source>
</evidence>
<evidence type="ECO:0000313" key="10">
    <source>
        <dbReference type="Proteomes" id="UP001054252"/>
    </source>
</evidence>
<feature type="transmembrane region" description="Helical" evidence="7">
    <location>
        <begin position="37"/>
        <end position="56"/>
    </location>
</feature>
<evidence type="ECO:0000256" key="2">
    <source>
        <dbReference type="ARBA" id="ARBA00022723"/>
    </source>
</evidence>
<evidence type="ECO:0000313" key="9">
    <source>
        <dbReference type="EMBL" id="GKV38822.1"/>
    </source>
</evidence>
<keyword evidence="10" id="KW-1185">Reference proteome</keyword>
<keyword evidence="4" id="KW-0862">Zinc</keyword>
<sequence length="255" mass="27769">MHVLPAFHSRASFSLSSFPRAESSPCLTRVSFWCKRGFLLIFAAMGGLGIGFFIIVIRKTSFAAFTCIVALGGAVVGIIVGAMKGHTTETGFVRGAGIGAVAGAITAVQLLESMVDGESLSKLALLGSLVSGKIFMEWVSPAVLKAYQYQMNSLESTYREMSDIYDVSGVKGLSKTRIQQLPASVYQYTCENMETQDESSCSICLQELKDGELVRKLPNCGHFFHLECIDGWLIRQGSCPICREHVFNNPEEEAL</sequence>
<keyword evidence="7" id="KW-0812">Transmembrane</keyword>
<dbReference type="PROSITE" id="PS50089">
    <property type="entry name" value="ZF_RING_2"/>
    <property type="match status" value="1"/>
</dbReference>
<evidence type="ECO:0000256" key="4">
    <source>
        <dbReference type="ARBA" id="ARBA00022833"/>
    </source>
</evidence>
<dbReference type="SMART" id="SM00184">
    <property type="entry name" value="RING"/>
    <property type="match status" value="1"/>
</dbReference>
<dbReference type="Gene3D" id="3.30.40.10">
    <property type="entry name" value="Zinc/RING finger domain, C3HC4 (zinc finger)"/>
    <property type="match status" value="1"/>
</dbReference>
<dbReference type="SUPFAM" id="SSF57850">
    <property type="entry name" value="RING/U-box"/>
    <property type="match status" value="1"/>
</dbReference>
<dbReference type="Pfam" id="PF13639">
    <property type="entry name" value="zf-RING_2"/>
    <property type="match status" value="1"/>
</dbReference>
<protein>
    <recommendedName>
        <fullName evidence="8">RING-type domain-containing protein</fullName>
    </recommendedName>
</protein>
<reference evidence="9 10" key="1">
    <citation type="journal article" date="2021" name="Commun. Biol.">
        <title>The genome of Shorea leprosula (Dipterocarpaceae) highlights the ecological relevance of drought in aseasonal tropical rainforests.</title>
        <authorList>
            <person name="Ng K.K.S."/>
            <person name="Kobayashi M.J."/>
            <person name="Fawcett J.A."/>
            <person name="Hatakeyama M."/>
            <person name="Paape T."/>
            <person name="Ng C.H."/>
            <person name="Ang C.C."/>
            <person name="Tnah L.H."/>
            <person name="Lee C.T."/>
            <person name="Nishiyama T."/>
            <person name="Sese J."/>
            <person name="O'Brien M.J."/>
            <person name="Copetti D."/>
            <person name="Mohd Noor M.I."/>
            <person name="Ong R.C."/>
            <person name="Putra M."/>
            <person name="Sireger I.Z."/>
            <person name="Indrioko S."/>
            <person name="Kosugi Y."/>
            <person name="Izuno A."/>
            <person name="Isagi Y."/>
            <person name="Lee S.L."/>
            <person name="Shimizu K.K."/>
        </authorList>
    </citation>
    <scope>NUCLEOTIDE SEQUENCE [LARGE SCALE GENOMIC DNA]</scope>
    <source>
        <strain evidence="9">214</strain>
    </source>
</reference>
<name>A0AAV5LNS3_9ROSI</name>
<dbReference type="AlphaFoldDB" id="A0AAV5LNS3"/>
<comment type="subcellular location">
    <subcellularLocation>
        <location evidence="1">Membrane</location>
    </subcellularLocation>
</comment>
<proteinExistence type="predicted"/>
<organism evidence="9 10">
    <name type="scientific">Rubroshorea leprosula</name>
    <dbReference type="NCBI Taxonomy" id="152421"/>
    <lineage>
        <taxon>Eukaryota</taxon>
        <taxon>Viridiplantae</taxon>
        <taxon>Streptophyta</taxon>
        <taxon>Embryophyta</taxon>
        <taxon>Tracheophyta</taxon>
        <taxon>Spermatophyta</taxon>
        <taxon>Magnoliopsida</taxon>
        <taxon>eudicotyledons</taxon>
        <taxon>Gunneridae</taxon>
        <taxon>Pentapetalae</taxon>
        <taxon>rosids</taxon>
        <taxon>malvids</taxon>
        <taxon>Malvales</taxon>
        <taxon>Dipterocarpaceae</taxon>
        <taxon>Rubroshorea</taxon>
    </lineage>
</organism>
<evidence type="ECO:0000256" key="3">
    <source>
        <dbReference type="ARBA" id="ARBA00022771"/>
    </source>
</evidence>
<evidence type="ECO:0000256" key="1">
    <source>
        <dbReference type="ARBA" id="ARBA00004370"/>
    </source>
</evidence>
<dbReference type="EMBL" id="BPVZ01000130">
    <property type="protein sequence ID" value="GKV38822.1"/>
    <property type="molecule type" value="Genomic_DNA"/>
</dbReference>
<dbReference type="CDD" id="cd16461">
    <property type="entry name" value="RING-H2_EL5-like"/>
    <property type="match status" value="1"/>
</dbReference>
<dbReference type="GO" id="GO:0008270">
    <property type="term" value="F:zinc ion binding"/>
    <property type="evidence" value="ECO:0007669"/>
    <property type="project" value="UniProtKB-KW"/>
</dbReference>
<dbReference type="InterPro" id="IPR013083">
    <property type="entry name" value="Znf_RING/FYVE/PHD"/>
</dbReference>
<keyword evidence="7" id="KW-1133">Transmembrane helix</keyword>
<comment type="caution">
    <text evidence="9">The sequence shown here is derived from an EMBL/GenBank/DDBJ whole genome shotgun (WGS) entry which is preliminary data.</text>
</comment>
<feature type="transmembrane region" description="Helical" evidence="7">
    <location>
        <begin position="92"/>
        <end position="111"/>
    </location>
</feature>
<evidence type="ECO:0000256" key="5">
    <source>
        <dbReference type="ARBA" id="ARBA00023136"/>
    </source>
</evidence>
<keyword evidence="5 7" id="KW-0472">Membrane</keyword>
<dbReference type="GO" id="GO:0016020">
    <property type="term" value="C:membrane"/>
    <property type="evidence" value="ECO:0007669"/>
    <property type="project" value="UniProtKB-SubCell"/>
</dbReference>
<feature type="transmembrane region" description="Helical" evidence="7">
    <location>
        <begin position="62"/>
        <end position="80"/>
    </location>
</feature>
<dbReference type="InterPro" id="IPR001841">
    <property type="entry name" value="Znf_RING"/>
</dbReference>
<feature type="domain" description="RING-type" evidence="8">
    <location>
        <begin position="201"/>
        <end position="243"/>
    </location>
</feature>
<gene>
    <name evidence="9" type="ORF">SLEP1_g46690</name>
</gene>
<accession>A0AAV5LNS3</accession>
<dbReference type="Proteomes" id="UP001054252">
    <property type="component" value="Unassembled WGS sequence"/>
</dbReference>
<evidence type="ECO:0000259" key="8">
    <source>
        <dbReference type="PROSITE" id="PS50089"/>
    </source>
</evidence>
<evidence type="ECO:0000256" key="6">
    <source>
        <dbReference type="PROSITE-ProRule" id="PRU00175"/>
    </source>
</evidence>
<dbReference type="PANTHER" id="PTHR46151">
    <property type="entry name" value="NEP1-INTERACTING PROTEIN-LIKE 2"/>
    <property type="match status" value="1"/>
</dbReference>
<keyword evidence="3 6" id="KW-0863">Zinc-finger</keyword>
<dbReference type="PANTHER" id="PTHR46151:SF12">
    <property type="entry name" value="RING_U-BOX SUPERFAMILY PROTEIN"/>
    <property type="match status" value="1"/>
</dbReference>